<sequence>MKHTLLALALMTLIFGCSKDEEKTKNYIPRALTKNESFNFSSDKKSDSVTIYKLNKPEQAEWLSVKFGDSTVSIQTDPKDPKKATNHFTFAEFVNTQKTCVLVQIEDETALVAPSFLISLKEEGGLQVVSLSRPTKEGPGEKSGLGISRLGRTGHLVDNDFFITSVTAKAYLLKRQDPEQRIDGKFLILSPDRQTIVFATPKSLYQVNYISNETSTLPLPANLPTDLPTVYNWVQKSYSFQKSKQGISFLTNREDDKIVDISEFKK</sequence>
<dbReference type="RefSeq" id="WP_182961506.1">
    <property type="nucleotide sequence ID" value="NZ_WNXC01000010.1"/>
</dbReference>
<dbReference type="EMBL" id="WNXC01000010">
    <property type="protein sequence ID" value="MBB2151552.1"/>
    <property type="molecule type" value="Genomic_DNA"/>
</dbReference>
<protein>
    <submittedName>
        <fullName evidence="1">Uncharacterized protein</fullName>
    </submittedName>
</protein>
<gene>
    <name evidence="1" type="ORF">GM920_21810</name>
</gene>
<proteinExistence type="predicted"/>
<comment type="caution">
    <text evidence="1">The sequence shown here is derived from an EMBL/GenBank/DDBJ whole genome shotgun (WGS) entry which is preliminary data.</text>
</comment>
<dbReference type="Proteomes" id="UP000636110">
    <property type="component" value="Unassembled WGS sequence"/>
</dbReference>
<evidence type="ECO:0000313" key="1">
    <source>
        <dbReference type="EMBL" id="MBB2151552.1"/>
    </source>
</evidence>
<evidence type="ECO:0000313" key="2">
    <source>
        <dbReference type="Proteomes" id="UP000636110"/>
    </source>
</evidence>
<reference evidence="1 2" key="1">
    <citation type="submission" date="2019-11" db="EMBL/GenBank/DDBJ databases">
        <title>Description of Pedobacter sp. LMG 31462T.</title>
        <authorList>
            <person name="Carlier A."/>
            <person name="Qi S."/>
            <person name="Vandamme P."/>
        </authorList>
    </citation>
    <scope>NUCLEOTIDE SEQUENCE [LARGE SCALE GENOMIC DNA]</scope>
    <source>
        <strain evidence="1 2">LMG 31462</strain>
    </source>
</reference>
<dbReference type="PROSITE" id="PS51257">
    <property type="entry name" value="PROKAR_LIPOPROTEIN"/>
    <property type="match status" value="1"/>
</dbReference>
<name>A0ABR6F233_9SPHI</name>
<organism evidence="1 2">
    <name type="scientific">Pedobacter gandavensis</name>
    <dbReference type="NCBI Taxonomy" id="2679963"/>
    <lineage>
        <taxon>Bacteria</taxon>
        <taxon>Pseudomonadati</taxon>
        <taxon>Bacteroidota</taxon>
        <taxon>Sphingobacteriia</taxon>
        <taxon>Sphingobacteriales</taxon>
        <taxon>Sphingobacteriaceae</taxon>
        <taxon>Pedobacter</taxon>
    </lineage>
</organism>
<accession>A0ABR6F233</accession>
<keyword evidence="2" id="KW-1185">Reference proteome</keyword>